<evidence type="ECO:0000313" key="6">
    <source>
        <dbReference type="Proteomes" id="UP000199035"/>
    </source>
</evidence>
<dbReference type="Gene3D" id="1.10.260.40">
    <property type="entry name" value="lambda repressor-like DNA-binding domains"/>
    <property type="match status" value="1"/>
</dbReference>
<dbReference type="Pfam" id="PF01381">
    <property type="entry name" value="HTH_3"/>
    <property type="match status" value="1"/>
</dbReference>
<dbReference type="STRING" id="595670.SAMN05421643_10983"/>
<name>A0A1H3JJR4_9GAMM</name>
<evidence type="ECO:0000256" key="2">
    <source>
        <dbReference type="ARBA" id="ARBA00023125"/>
    </source>
</evidence>
<dbReference type="PROSITE" id="PS50943">
    <property type="entry name" value="HTH_CROC1"/>
    <property type="match status" value="1"/>
</dbReference>
<evidence type="ECO:0000259" key="4">
    <source>
        <dbReference type="PROSITE" id="PS50943"/>
    </source>
</evidence>
<dbReference type="InterPro" id="IPR050807">
    <property type="entry name" value="TransReg_Diox_bact_type"/>
</dbReference>
<accession>A0A1H3JJR4</accession>
<keyword evidence="1" id="KW-0805">Transcription regulation</keyword>
<dbReference type="GO" id="GO:0003700">
    <property type="term" value="F:DNA-binding transcription factor activity"/>
    <property type="evidence" value="ECO:0007669"/>
    <property type="project" value="TreeGrafter"/>
</dbReference>
<dbReference type="EMBL" id="FNPK01000009">
    <property type="protein sequence ID" value="SDY39474.1"/>
    <property type="molecule type" value="Genomic_DNA"/>
</dbReference>
<keyword evidence="6" id="KW-1185">Reference proteome</keyword>
<keyword evidence="3" id="KW-0804">Transcription</keyword>
<dbReference type="Proteomes" id="UP000199035">
    <property type="component" value="Unassembled WGS sequence"/>
</dbReference>
<dbReference type="AlphaFoldDB" id="A0A1H3JJR4"/>
<dbReference type="CDD" id="cd00093">
    <property type="entry name" value="HTH_XRE"/>
    <property type="match status" value="1"/>
</dbReference>
<dbReference type="SUPFAM" id="SSF47413">
    <property type="entry name" value="lambda repressor-like DNA-binding domains"/>
    <property type="match status" value="1"/>
</dbReference>
<dbReference type="InterPro" id="IPR010982">
    <property type="entry name" value="Lambda_DNA-bd_dom_sf"/>
</dbReference>
<proteinExistence type="predicted"/>
<keyword evidence="2" id="KW-0238">DNA-binding</keyword>
<evidence type="ECO:0000256" key="1">
    <source>
        <dbReference type="ARBA" id="ARBA00023015"/>
    </source>
</evidence>
<dbReference type="GO" id="GO:0003677">
    <property type="term" value="F:DNA binding"/>
    <property type="evidence" value="ECO:0007669"/>
    <property type="project" value="UniProtKB-KW"/>
</dbReference>
<evidence type="ECO:0000313" key="5">
    <source>
        <dbReference type="EMBL" id="SDY39474.1"/>
    </source>
</evidence>
<organism evidence="5 6">
    <name type="scientific">Acinetobacter kyonggiensis</name>
    <dbReference type="NCBI Taxonomy" id="595670"/>
    <lineage>
        <taxon>Bacteria</taxon>
        <taxon>Pseudomonadati</taxon>
        <taxon>Pseudomonadota</taxon>
        <taxon>Gammaproteobacteria</taxon>
        <taxon>Moraxellales</taxon>
        <taxon>Moraxellaceae</taxon>
        <taxon>Acinetobacter</taxon>
    </lineage>
</organism>
<protein>
    <submittedName>
        <fullName evidence="5">Helix-turn-helix</fullName>
    </submittedName>
</protein>
<feature type="domain" description="HTH cro/C1-type" evidence="4">
    <location>
        <begin position="30"/>
        <end position="84"/>
    </location>
</feature>
<sequence length="86" mass="9998">MYSPQIVIVLFFEQLIQNMSDLTVSFGLKVREQRKLKKLSQERLALLCNIDRSYMGRIERGEVNITLEKVYELAKALDVTPKNLLP</sequence>
<evidence type="ECO:0000256" key="3">
    <source>
        <dbReference type="ARBA" id="ARBA00023163"/>
    </source>
</evidence>
<dbReference type="PANTHER" id="PTHR46797:SF23">
    <property type="entry name" value="HTH-TYPE TRANSCRIPTIONAL REGULATOR SUTR"/>
    <property type="match status" value="1"/>
</dbReference>
<dbReference type="SMART" id="SM00530">
    <property type="entry name" value="HTH_XRE"/>
    <property type="match status" value="1"/>
</dbReference>
<dbReference type="PANTHER" id="PTHR46797">
    <property type="entry name" value="HTH-TYPE TRANSCRIPTIONAL REGULATOR"/>
    <property type="match status" value="1"/>
</dbReference>
<gene>
    <name evidence="5" type="ORF">SAMN05421643_10983</name>
</gene>
<dbReference type="GO" id="GO:0005829">
    <property type="term" value="C:cytosol"/>
    <property type="evidence" value="ECO:0007669"/>
    <property type="project" value="TreeGrafter"/>
</dbReference>
<dbReference type="InterPro" id="IPR001387">
    <property type="entry name" value="Cro/C1-type_HTH"/>
</dbReference>
<reference evidence="6" key="1">
    <citation type="submission" date="2016-10" db="EMBL/GenBank/DDBJ databases">
        <authorList>
            <person name="Varghese N."/>
            <person name="Submissions S."/>
        </authorList>
    </citation>
    <scope>NUCLEOTIDE SEQUENCE [LARGE SCALE GENOMIC DNA]</scope>
    <source>
        <strain evidence="6">ANC 5109</strain>
    </source>
</reference>